<dbReference type="Gene3D" id="3.30.1450.10">
    <property type="match status" value="2"/>
</dbReference>
<keyword evidence="3" id="KW-1185">Reference proteome</keyword>
<dbReference type="AlphaFoldDB" id="A0A426D7Q0"/>
<keyword evidence="1" id="KW-0732">Signal</keyword>
<gene>
    <name evidence="2" type="ORF">D1831_06595</name>
</gene>
<reference evidence="2 3" key="1">
    <citation type="submission" date="2018-08" db="EMBL/GenBank/DDBJ databases">
        <title>Genome Lactobacillus garii FI11369.</title>
        <authorList>
            <person name="Diaz M."/>
            <person name="Narbad A."/>
        </authorList>
    </citation>
    <scope>NUCLEOTIDE SEQUENCE [LARGE SCALE GENOMIC DNA]</scope>
    <source>
        <strain evidence="2 3">FI11369</strain>
    </source>
</reference>
<protein>
    <submittedName>
        <fullName evidence="2">DUF3862 domain-containing protein</fullName>
    </submittedName>
</protein>
<accession>A0A426D7Q0</accession>
<evidence type="ECO:0000256" key="1">
    <source>
        <dbReference type="ARBA" id="ARBA00022729"/>
    </source>
</evidence>
<dbReference type="Pfam" id="PF12978">
    <property type="entry name" value="DUF3862"/>
    <property type="match status" value="1"/>
</dbReference>
<dbReference type="EMBL" id="QWZQ01000017">
    <property type="protein sequence ID" value="RRK10622.1"/>
    <property type="molecule type" value="Genomic_DNA"/>
</dbReference>
<dbReference type="InterPro" id="IPR037873">
    <property type="entry name" value="BamE-like"/>
</dbReference>
<comment type="caution">
    <text evidence="2">The sequence shown here is derived from an EMBL/GenBank/DDBJ whole genome shotgun (WGS) entry which is preliminary data.</text>
</comment>
<evidence type="ECO:0000313" key="2">
    <source>
        <dbReference type="EMBL" id="RRK10622.1"/>
    </source>
</evidence>
<sequence>MPTLLLFPPYSPIRWFFIVHIIFFTFSRHLCTSLKINGIFIEKGLDRFSKPWGNQPMFRNIIVALSGLLLLTLTACSHPTATSSATHHDDRRATSRPSTTKLIPGVTRANFDRIQLAIKPDDYASTIEQVRALLGKPNHTTYTHLNAYDRPVKTYVWENPDKSLAGAVVSVSFHDNSVVAKNYRDAKLDPNTKITTAALDQLPTGAAYDQVTAKLGTPNVVSNRGTATENVQTVTYDHIQGQPAANVTLTFQHNQLTTKSRTAI</sequence>
<organism evidence="2 3">
    <name type="scientific">Lactiplantibacillus garii</name>
    <dbReference type="NCBI Taxonomy" id="2306423"/>
    <lineage>
        <taxon>Bacteria</taxon>
        <taxon>Bacillati</taxon>
        <taxon>Bacillota</taxon>
        <taxon>Bacilli</taxon>
        <taxon>Lactobacillales</taxon>
        <taxon>Lactobacillaceae</taxon>
        <taxon>Lactiplantibacillus</taxon>
    </lineage>
</organism>
<name>A0A426D7Q0_9LACO</name>
<dbReference type="InterPro" id="IPR024418">
    <property type="entry name" value="DUF3862"/>
</dbReference>
<evidence type="ECO:0000313" key="3">
    <source>
        <dbReference type="Proteomes" id="UP000283633"/>
    </source>
</evidence>
<proteinExistence type="predicted"/>
<dbReference type="Proteomes" id="UP000283633">
    <property type="component" value="Unassembled WGS sequence"/>
</dbReference>